<sequence>MFADKLEEGKRLVQKCARVRWWNLCGCAKPLYANRLIAFDRSLVRFFNIDVTAQISRDIRKIQETVNVNHGRLERIETRVGGGGGVCKSNTNGFVGAQQQVVVVSAPGGCGKTTLAKMVCHDEEIKGAFCYYEIAC</sequence>
<dbReference type="EMBL" id="QEFC01000074">
    <property type="protein sequence ID" value="KAE9466859.1"/>
    <property type="molecule type" value="Genomic_DNA"/>
</dbReference>
<gene>
    <name evidence="2" type="ORF">C3L33_01208</name>
</gene>
<dbReference type="InterPro" id="IPR027417">
    <property type="entry name" value="P-loop_NTPase"/>
</dbReference>
<reference evidence="2 3" key="1">
    <citation type="journal article" date="2019" name="Genome Biol. Evol.">
        <title>The Rhododendron genome and chromosomal organization provide insight into shared whole-genome duplications across the heath family (Ericaceae).</title>
        <authorList>
            <person name="Soza V.L."/>
            <person name="Lindsley D."/>
            <person name="Waalkes A."/>
            <person name="Ramage E."/>
            <person name="Patwardhan R.P."/>
            <person name="Burton J.N."/>
            <person name="Adey A."/>
            <person name="Kumar A."/>
            <person name="Qiu R."/>
            <person name="Shendure J."/>
            <person name="Hall B."/>
        </authorList>
    </citation>
    <scope>NUCLEOTIDE SEQUENCE [LARGE SCALE GENOMIC DNA]</scope>
    <source>
        <strain evidence="2">RSF 1966-606</strain>
    </source>
</reference>
<evidence type="ECO:0000313" key="3">
    <source>
        <dbReference type="Proteomes" id="UP000428333"/>
    </source>
</evidence>
<name>A0A6A4MK63_9ERIC</name>
<proteinExistence type="predicted"/>
<dbReference type="Gene3D" id="3.40.50.300">
    <property type="entry name" value="P-loop containing nucleotide triphosphate hydrolases"/>
    <property type="match status" value="1"/>
</dbReference>
<protein>
    <recommendedName>
        <fullName evidence="1">RPW8 domain-containing protein</fullName>
    </recommendedName>
</protein>
<dbReference type="SUPFAM" id="SSF52540">
    <property type="entry name" value="P-loop containing nucleoside triphosphate hydrolases"/>
    <property type="match status" value="1"/>
</dbReference>
<accession>A0A6A4MK63</accession>
<dbReference type="Proteomes" id="UP000428333">
    <property type="component" value="Linkage Group LG01"/>
</dbReference>
<dbReference type="AlphaFoldDB" id="A0A6A4MK63"/>
<feature type="domain" description="RPW8" evidence="1">
    <location>
        <begin position="3"/>
        <end position="69"/>
    </location>
</feature>
<dbReference type="InterPro" id="IPR008808">
    <property type="entry name" value="Powdery_mildew-R_dom"/>
</dbReference>
<dbReference type="Pfam" id="PF05659">
    <property type="entry name" value="RPW8"/>
    <property type="match status" value="1"/>
</dbReference>
<evidence type="ECO:0000259" key="1">
    <source>
        <dbReference type="Pfam" id="PF05659"/>
    </source>
</evidence>
<comment type="caution">
    <text evidence="2">The sequence shown here is derived from an EMBL/GenBank/DDBJ whole genome shotgun (WGS) entry which is preliminary data.</text>
</comment>
<keyword evidence="3" id="KW-1185">Reference proteome</keyword>
<feature type="non-terminal residue" evidence="2">
    <location>
        <position position="1"/>
    </location>
</feature>
<organism evidence="2 3">
    <name type="scientific">Rhododendron williamsianum</name>
    <dbReference type="NCBI Taxonomy" id="262921"/>
    <lineage>
        <taxon>Eukaryota</taxon>
        <taxon>Viridiplantae</taxon>
        <taxon>Streptophyta</taxon>
        <taxon>Embryophyta</taxon>
        <taxon>Tracheophyta</taxon>
        <taxon>Spermatophyta</taxon>
        <taxon>Magnoliopsida</taxon>
        <taxon>eudicotyledons</taxon>
        <taxon>Gunneridae</taxon>
        <taxon>Pentapetalae</taxon>
        <taxon>asterids</taxon>
        <taxon>Ericales</taxon>
        <taxon>Ericaceae</taxon>
        <taxon>Ericoideae</taxon>
        <taxon>Rhodoreae</taxon>
        <taxon>Rhododendron</taxon>
    </lineage>
</organism>
<dbReference type="OrthoDB" id="2016095at2759"/>
<evidence type="ECO:0000313" key="2">
    <source>
        <dbReference type="EMBL" id="KAE9466859.1"/>
    </source>
</evidence>